<evidence type="ECO:0000259" key="1">
    <source>
        <dbReference type="Pfam" id="PF00648"/>
    </source>
</evidence>
<sequence length="82" mass="9548">MATGRRYIPLQVLVVRPLEGGDYRYVSYAGIFHFKFWWYGHWKEVIIAMYPMQVYSTSSSGGAATGRRYMPLQVLVVRPLEE</sequence>
<gene>
    <name evidence="2" type="ORF">DPMN_033167</name>
</gene>
<evidence type="ECO:0000313" key="2">
    <source>
        <dbReference type="EMBL" id="KAH3869989.1"/>
    </source>
</evidence>
<evidence type="ECO:0000313" key="3">
    <source>
        <dbReference type="Proteomes" id="UP000828390"/>
    </source>
</evidence>
<reference evidence="2" key="2">
    <citation type="submission" date="2020-11" db="EMBL/GenBank/DDBJ databases">
        <authorList>
            <person name="McCartney M.A."/>
            <person name="Auch B."/>
            <person name="Kono T."/>
            <person name="Mallez S."/>
            <person name="Becker A."/>
            <person name="Gohl D.M."/>
            <person name="Silverstein K.A.T."/>
            <person name="Koren S."/>
            <person name="Bechman K.B."/>
            <person name="Herman A."/>
            <person name="Abrahante J.E."/>
            <person name="Garbe J."/>
        </authorList>
    </citation>
    <scope>NUCLEOTIDE SEQUENCE</scope>
    <source>
        <strain evidence="2">Duluth1</strain>
        <tissue evidence="2">Whole animal</tissue>
    </source>
</reference>
<dbReference type="GO" id="GO:0006508">
    <property type="term" value="P:proteolysis"/>
    <property type="evidence" value="ECO:0007669"/>
    <property type="project" value="InterPro"/>
</dbReference>
<reference evidence="2" key="1">
    <citation type="journal article" date="2019" name="bioRxiv">
        <title>The Genome of the Zebra Mussel, Dreissena polymorpha: A Resource for Invasive Species Research.</title>
        <authorList>
            <person name="McCartney M.A."/>
            <person name="Auch B."/>
            <person name="Kono T."/>
            <person name="Mallez S."/>
            <person name="Zhang Y."/>
            <person name="Obille A."/>
            <person name="Becker A."/>
            <person name="Abrahante J.E."/>
            <person name="Garbe J."/>
            <person name="Badalamenti J.P."/>
            <person name="Herman A."/>
            <person name="Mangelson H."/>
            <person name="Liachko I."/>
            <person name="Sullivan S."/>
            <person name="Sone E.D."/>
            <person name="Koren S."/>
            <person name="Silverstein K.A.T."/>
            <person name="Beckman K.B."/>
            <person name="Gohl D.M."/>
        </authorList>
    </citation>
    <scope>NUCLEOTIDE SEQUENCE</scope>
    <source>
        <strain evidence="2">Duluth1</strain>
        <tissue evidence="2">Whole animal</tissue>
    </source>
</reference>
<dbReference type="Proteomes" id="UP000828390">
    <property type="component" value="Unassembled WGS sequence"/>
</dbReference>
<proteinExistence type="predicted"/>
<feature type="domain" description="Calpain catalytic" evidence="1">
    <location>
        <begin position="25"/>
        <end position="48"/>
    </location>
</feature>
<protein>
    <recommendedName>
        <fullName evidence="1">Calpain catalytic domain-containing protein</fullName>
    </recommendedName>
</protein>
<dbReference type="GO" id="GO:0004198">
    <property type="term" value="F:calcium-dependent cysteine-type endopeptidase activity"/>
    <property type="evidence" value="ECO:0007669"/>
    <property type="project" value="InterPro"/>
</dbReference>
<dbReference type="EMBL" id="JAIWYP010000002">
    <property type="protein sequence ID" value="KAH3869989.1"/>
    <property type="molecule type" value="Genomic_DNA"/>
</dbReference>
<accession>A0A9D4M587</accession>
<dbReference type="InterPro" id="IPR038765">
    <property type="entry name" value="Papain-like_cys_pep_sf"/>
</dbReference>
<organism evidence="2 3">
    <name type="scientific">Dreissena polymorpha</name>
    <name type="common">Zebra mussel</name>
    <name type="synonym">Mytilus polymorpha</name>
    <dbReference type="NCBI Taxonomy" id="45954"/>
    <lineage>
        <taxon>Eukaryota</taxon>
        <taxon>Metazoa</taxon>
        <taxon>Spiralia</taxon>
        <taxon>Lophotrochozoa</taxon>
        <taxon>Mollusca</taxon>
        <taxon>Bivalvia</taxon>
        <taxon>Autobranchia</taxon>
        <taxon>Heteroconchia</taxon>
        <taxon>Euheterodonta</taxon>
        <taxon>Imparidentia</taxon>
        <taxon>Neoheterodontei</taxon>
        <taxon>Myida</taxon>
        <taxon>Dreissenoidea</taxon>
        <taxon>Dreissenidae</taxon>
        <taxon>Dreissena</taxon>
    </lineage>
</organism>
<dbReference type="AlphaFoldDB" id="A0A9D4M587"/>
<dbReference type="InterPro" id="IPR001300">
    <property type="entry name" value="Peptidase_C2_calpain_cat"/>
</dbReference>
<dbReference type="SUPFAM" id="SSF54001">
    <property type="entry name" value="Cysteine proteinases"/>
    <property type="match status" value="1"/>
</dbReference>
<keyword evidence="3" id="KW-1185">Reference proteome</keyword>
<dbReference type="Pfam" id="PF00648">
    <property type="entry name" value="Peptidase_C2"/>
    <property type="match status" value="1"/>
</dbReference>
<feature type="non-terminal residue" evidence="2">
    <location>
        <position position="1"/>
    </location>
</feature>
<name>A0A9D4M587_DREPO</name>
<comment type="caution">
    <text evidence="2">The sequence shown here is derived from an EMBL/GenBank/DDBJ whole genome shotgun (WGS) entry which is preliminary data.</text>
</comment>